<evidence type="ECO:0000256" key="4">
    <source>
        <dbReference type="ARBA" id="ARBA00022503"/>
    </source>
</evidence>
<reference evidence="15" key="2">
    <citation type="journal article" date="2010" name="Stand. Genomic Sci.">
        <title>Complete genome sequence of Thermaerobacter marianensis type strain (7p75aT).</title>
        <authorList>
            <person name="Han C."/>
            <person name="Gu W."/>
            <person name="Zhang X."/>
            <person name="Lapidus A."/>
            <person name="Nolan M."/>
            <person name="Copeland A."/>
            <person name="Lucas S."/>
            <person name="Glavina Del Rio T."/>
            <person name="Tice H."/>
            <person name="Cheng J."/>
            <person name="Tapia R."/>
            <person name="Goodwin L."/>
            <person name="Pitluck S."/>
            <person name="Pagani I."/>
            <person name="Ivanova N."/>
            <person name="Mavromatis K."/>
            <person name="Mikhailova N."/>
            <person name="Pati A."/>
            <person name="Chen A."/>
            <person name="Palaniappan K."/>
            <person name="Land M."/>
            <person name="Hauser L."/>
            <person name="Chang Y."/>
            <person name="Jeffries C."/>
            <person name="Schneider S."/>
            <person name="Rohde M."/>
            <person name="Goker M."/>
            <person name="Pukall R."/>
            <person name="Woyke T."/>
            <person name="Bristow J."/>
            <person name="Eisen J."/>
            <person name="Markowitz V."/>
            <person name="Hugenholtz P."/>
            <person name="Kyrpides N."/>
            <person name="Klenk H."/>
            <person name="Detter J."/>
        </authorList>
    </citation>
    <scope>NUCLEOTIDE SEQUENCE [LARGE SCALE GENOMIC DNA]</scope>
    <source>
        <strain evidence="15">ATCC 700841 / DSM 12885 / JCM 10246 / 7p75a</strain>
    </source>
</reference>
<keyword evidence="7 10" id="KW-0464">Manganese</keyword>
<keyword evidence="5 10" id="KW-0479">Metal-binding</keyword>
<dbReference type="InterPro" id="IPR014033">
    <property type="entry name" value="Arginase"/>
</dbReference>
<dbReference type="Proteomes" id="UP000008915">
    <property type="component" value="Chromosome"/>
</dbReference>
<dbReference type="PROSITE" id="PS51409">
    <property type="entry name" value="ARGINASE_2"/>
    <property type="match status" value="1"/>
</dbReference>
<dbReference type="PROSITE" id="PS01053">
    <property type="entry name" value="ARGINASE_1"/>
    <property type="match status" value="1"/>
</dbReference>
<comment type="pathway">
    <text evidence="1">Nitrogen metabolism; urea cycle; L-ornithine and urea from L-arginine: step 1/1.</text>
</comment>
<keyword evidence="15" id="KW-1185">Reference proteome</keyword>
<evidence type="ECO:0000256" key="12">
    <source>
        <dbReference type="RuleBase" id="RU003684"/>
    </source>
</evidence>
<feature type="binding site" evidence="10">
    <location>
        <position position="100"/>
    </location>
    <ligand>
        <name>Mn(2+)</name>
        <dbReference type="ChEBI" id="CHEBI:29035"/>
        <label>1</label>
    </ligand>
</feature>
<dbReference type="Pfam" id="PF00491">
    <property type="entry name" value="Arginase"/>
    <property type="match status" value="1"/>
</dbReference>
<comment type="similarity">
    <text evidence="11 12">Belongs to the arginase family.</text>
</comment>
<dbReference type="FunFam" id="3.40.800.10:FF:000012">
    <property type="entry name" value="Arginase"/>
    <property type="match status" value="1"/>
</dbReference>
<evidence type="ECO:0000313" key="15">
    <source>
        <dbReference type="Proteomes" id="UP000008915"/>
    </source>
</evidence>
<dbReference type="InterPro" id="IPR006035">
    <property type="entry name" value="Ureohydrolase"/>
</dbReference>
<dbReference type="InterPro" id="IPR020855">
    <property type="entry name" value="Ureohydrolase_Mn_BS"/>
</dbReference>
<feature type="binding site" evidence="10">
    <location>
        <position position="232"/>
    </location>
    <ligand>
        <name>Mn(2+)</name>
        <dbReference type="ChEBI" id="CHEBI:29035"/>
        <label>2</label>
    </ligand>
</feature>
<dbReference type="EC" id="3.5.3.1" evidence="2 9"/>
<evidence type="ECO:0000256" key="7">
    <source>
        <dbReference type="ARBA" id="ARBA00023211"/>
    </source>
</evidence>
<dbReference type="Gene3D" id="3.40.800.10">
    <property type="entry name" value="Ureohydrolase domain"/>
    <property type="match status" value="1"/>
</dbReference>
<evidence type="ECO:0000256" key="13">
    <source>
        <dbReference type="RuleBase" id="RU361159"/>
    </source>
</evidence>
<dbReference type="HOGENOM" id="CLU_039478_6_2_9"/>
<dbReference type="PANTHER" id="PTHR43782:SF3">
    <property type="entry name" value="ARGINASE"/>
    <property type="match status" value="1"/>
</dbReference>
<dbReference type="SUPFAM" id="SSF52768">
    <property type="entry name" value="Arginase/deacetylase"/>
    <property type="match status" value="1"/>
</dbReference>
<evidence type="ECO:0000256" key="5">
    <source>
        <dbReference type="ARBA" id="ARBA00022723"/>
    </source>
</evidence>
<dbReference type="PIRSF" id="PIRSF036979">
    <property type="entry name" value="Arginase"/>
    <property type="match status" value="1"/>
</dbReference>
<dbReference type="CDD" id="cd09989">
    <property type="entry name" value="Arginase"/>
    <property type="match status" value="1"/>
</dbReference>
<evidence type="ECO:0000256" key="8">
    <source>
        <dbReference type="ARBA" id="ARBA00047391"/>
    </source>
</evidence>
<evidence type="ECO:0000313" key="14">
    <source>
        <dbReference type="EMBL" id="ADU52145.1"/>
    </source>
</evidence>
<dbReference type="GO" id="GO:0000050">
    <property type="term" value="P:urea cycle"/>
    <property type="evidence" value="ECO:0007669"/>
    <property type="project" value="UniProtKB-UniPathway"/>
</dbReference>
<name>E6SJJ0_THEM7</name>
<dbReference type="GO" id="GO:0030145">
    <property type="term" value="F:manganese ion binding"/>
    <property type="evidence" value="ECO:0007669"/>
    <property type="project" value="TreeGrafter"/>
</dbReference>
<dbReference type="NCBIfam" id="TIGR01229">
    <property type="entry name" value="rocF_arginase"/>
    <property type="match status" value="1"/>
</dbReference>
<dbReference type="RefSeq" id="WP_013496445.1">
    <property type="nucleotide sequence ID" value="NC_014831.1"/>
</dbReference>
<comment type="catalytic activity">
    <reaction evidence="8 13">
        <text>L-arginine + H2O = urea + L-ornithine</text>
        <dbReference type="Rhea" id="RHEA:20569"/>
        <dbReference type="ChEBI" id="CHEBI:15377"/>
        <dbReference type="ChEBI" id="CHEBI:16199"/>
        <dbReference type="ChEBI" id="CHEBI:32682"/>
        <dbReference type="ChEBI" id="CHEBI:46911"/>
        <dbReference type="EC" id="3.5.3.1"/>
    </reaction>
</comment>
<dbReference type="eggNOG" id="COG0010">
    <property type="taxonomic scope" value="Bacteria"/>
</dbReference>
<evidence type="ECO:0000256" key="1">
    <source>
        <dbReference type="ARBA" id="ARBA00005098"/>
    </source>
</evidence>
<dbReference type="EMBL" id="CP002344">
    <property type="protein sequence ID" value="ADU52145.1"/>
    <property type="molecule type" value="Genomic_DNA"/>
</dbReference>
<feature type="binding site" evidence="10">
    <location>
        <position position="126"/>
    </location>
    <ligand>
        <name>Mn(2+)</name>
        <dbReference type="ChEBI" id="CHEBI:29035"/>
        <label>2</label>
    </ligand>
</feature>
<dbReference type="GO" id="GO:0004053">
    <property type="term" value="F:arginase activity"/>
    <property type="evidence" value="ECO:0007669"/>
    <property type="project" value="UniProtKB-UniRule"/>
</dbReference>
<evidence type="ECO:0000256" key="9">
    <source>
        <dbReference type="NCBIfam" id="TIGR01229"/>
    </source>
</evidence>
<sequence>MDALEVGILGVPMDLGSSRRGTDMGPSAIRYARLTEVLRQVGHQVRDFGNLDVPVAESLDAGNPRLKHIEAIEPVWRVLADRVARLAGERRVPLVLGGDHSLAVGSIGGLLAAGWDDLGVLWFDAHADFNDTATTPSGNVHGMPVACIVGQGSAELLAHTRWLPRYLPAERLVMIGLRDVDPGEREKLRESGIMTYTMQQIDELGIAEVTRRALQYLHGRGARRLYVSFDMDVVDPDVAPGVGTPVVGGLTYRESHLAMEIVAESGLLAGMEVVEVNPIRDVLNRTAEVAVALVASAFGKRIL</sequence>
<dbReference type="KEGG" id="tmr:Tmar_2064"/>
<dbReference type="AlphaFoldDB" id="E6SJJ0"/>
<dbReference type="InterPro" id="IPR023696">
    <property type="entry name" value="Ureohydrolase_dom_sf"/>
</dbReference>
<evidence type="ECO:0000256" key="2">
    <source>
        <dbReference type="ARBA" id="ARBA00012168"/>
    </source>
</evidence>
<comment type="cofactor">
    <cofactor evidence="10 13">
        <name>Mn(2+)</name>
        <dbReference type="ChEBI" id="CHEBI:29035"/>
    </cofactor>
    <text evidence="10 13">Binds 2 manganese ions per subunit.</text>
</comment>
<dbReference type="UniPathway" id="UPA00158">
    <property type="reaction ID" value="UER00270"/>
</dbReference>
<gene>
    <name evidence="14" type="ordered locus">Tmar_2064</name>
</gene>
<protein>
    <recommendedName>
        <fullName evidence="3 9">Arginase</fullName>
        <ecNumber evidence="2 9">3.5.3.1</ecNumber>
    </recommendedName>
</protein>
<feature type="binding site" evidence="10">
    <location>
        <position position="124"/>
    </location>
    <ligand>
        <name>Mn(2+)</name>
        <dbReference type="ChEBI" id="CHEBI:29035"/>
        <label>2</label>
    </ligand>
</feature>
<keyword evidence="6 12" id="KW-0378">Hydrolase</keyword>
<dbReference type="GO" id="GO:0005737">
    <property type="term" value="C:cytoplasm"/>
    <property type="evidence" value="ECO:0007669"/>
    <property type="project" value="TreeGrafter"/>
</dbReference>
<accession>E6SJJ0</accession>
<feature type="binding site" evidence="10">
    <location>
        <position position="128"/>
    </location>
    <ligand>
        <name>Mn(2+)</name>
        <dbReference type="ChEBI" id="CHEBI:29035"/>
        <label>1</label>
    </ligand>
</feature>
<proteinExistence type="inferred from homology"/>
<reference evidence="14 15" key="1">
    <citation type="journal article" date="2010" name="Stand. Genomic Sci.">
        <title>Complete genome sequence of Thermaerobacter marianensis type strain (7p75a).</title>
        <authorList>
            <person name="Han C."/>
            <person name="Gu W."/>
            <person name="Zhang X."/>
            <person name="Lapidus A."/>
            <person name="Nolan M."/>
            <person name="Copeland A."/>
            <person name="Lucas S."/>
            <person name="Del Rio T.G."/>
            <person name="Tice H."/>
            <person name="Cheng J.F."/>
            <person name="Tapia R."/>
            <person name="Goodwin L."/>
            <person name="Pitluck S."/>
            <person name="Pagani I."/>
            <person name="Ivanova N."/>
            <person name="Mavromatis K."/>
            <person name="Mikhailova N."/>
            <person name="Pati A."/>
            <person name="Chen A."/>
            <person name="Palaniappan K."/>
            <person name="Land M."/>
            <person name="Hauser L."/>
            <person name="Chang Y.J."/>
            <person name="Jeffries C.D."/>
            <person name="Schneider S."/>
            <person name="Rohde M."/>
            <person name="Goker M."/>
            <person name="Pukall R."/>
            <person name="Woyke T."/>
            <person name="Bristow J."/>
            <person name="Eisen J.A."/>
            <person name="Markowitz V."/>
            <person name="Hugenholtz P."/>
            <person name="Kyrpides N.C."/>
            <person name="Klenk H.P."/>
            <person name="Detter J.C."/>
        </authorList>
    </citation>
    <scope>NUCLEOTIDE SEQUENCE [LARGE SCALE GENOMIC DNA]</scope>
    <source>
        <strain evidence="15">ATCC 700841 / DSM 12885 / JCM 10246 / 7p75a</strain>
    </source>
</reference>
<dbReference type="PANTHER" id="PTHR43782">
    <property type="entry name" value="ARGINASE"/>
    <property type="match status" value="1"/>
</dbReference>
<dbReference type="PRINTS" id="PR00116">
    <property type="entry name" value="ARGINASE"/>
</dbReference>
<keyword evidence="4 13" id="KW-0056">Arginine metabolism</keyword>
<dbReference type="STRING" id="644966.Tmar_2064"/>
<feature type="binding site" evidence="10">
    <location>
        <position position="230"/>
    </location>
    <ligand>
        <name>Mn(2+)</name>
        <dbReference type="ChEBI" id="CHEBI:29035"/>
        <label>1</label>
    </ligand>
</feature>
<evidence type="ECO:0000256" key="3">
    <source>
        <dbReference type="ARBA" id="ARBA00018123"/>
    </source>
</evidence>
<evidence type="ECO:0000256" key="11">
    <source>
        <dbReference type="PROSITE-ProRule" id="PRU00742"/>
    </source>
</evidence>
<evidence type="ECO:0000256" key="10">
    <source>
        <dbReference type="PIRSR" id="PIRSR036979-1"/>
    </source>
</evidence>
<evidence type="ECO:0000256" key="6">
    <source>
        <dbReference type="ARBA" id="ARBA00022801"/>
    </source>
</evidence>
<organism evidence="14 15">
    <name type="scientific">Thermaerobacter marianensis (strain ATCC 700841 / DSM 12885 / JCM 10246 / 7p75a)</name>
    <dbReference type="NCBI Taxonomy" id="644966"/>
    <lineage>
        <taxon>Bacteria</taxon>
        <taxon>Bacillati</taxon>
        <taxon>Bacillota</taxon>
        <taxon>Clostridia</taxon>
        <taxon>Eubacteriales</taxon>
        <taxon>Clostridiales Family XVII. Incertae Sedis</taxon>
        <taxon>Thermaerobacter</taxon>
    </lineage>
</organism>
<dbReference type="GO" id="GO:0006525">
    <property type="term" value="P:arginine metabolic process"/>
    <property type="evidence" value="ECO:0007669"/>
    <property type="project" value="UniProtKB-KW"/>
</dbReference>